<keyword evidence="2" id="KW-1185">Reference proteome</keyword>
<dbReference type="Proteomes" id="UP000784294">
    <property type="component" value="Unassembled WGS sequence"/>
</dbReference>
<protein>
    <submittedName>
        <fullName evidence="1">Uncharacterized protein</fullName>
    </submittedName>
</protein>
<gene>
    <name evidence="1" type="ORF">PXEA_LOCUS790</name>
</gene>
<sequence length="198" mass="21777">MVLRIAILTDNADYDAGETSGNRTECITAAEGHLDIVDPYQRIQTREFPVVHPPCDAPLCKRCRIHDIAKTFCCAPEEHNLVKNGQDDGAEEIELAYLSSRTPVDDDPALAWEASHPAGSWWCDQCQEAVVTPGVSVPELFAVLRQWTPHAQLQLATVVEEILRRGANIDDRDGVTDMTLLHFAAKSGALGDEEIACK</sequence>
<dbReference type="EMBL" id="CAAALY010001542">
    <property type="protein sequence ID" value="VEL07350.1"/>
    <property type="molecule type" value="Genomic_DNA"/>
</dbReference>
<accession>A0A3S5A588</accession>
<evidence type="ECO:0000313" key="1">
    <source>
        <dbReference type="EMBL" id="VEL07350.1"/>
    </source>
</evidence>
<dbReference type="OrthoDB" id="2130750at2759"/>
<dbReference type="AlphaFoldDB" id="A0A3S5A588"/>
<organism evidence="1 2">
    <name type="scientific">Protopolystoma xenopodis</name>
    <dbReference type="NCBI Taxonomy" id="117903"/>
    <lineage>
        <taxon>Eukaryota</taxon>
        <taxon>Metazoa</taxon>
        <taxon>Spiralia</taxon>
        <taxon>Lophotrochozoa</taxon>
        <taxon>Platyhelminthes</taxon>
        <taxon>Monogenea</taxon>
        <taxon>Polyopisthocotylea</taxon>
        <taxon>Polystomatidea</taxon>
        <taxon>Polystomatidae</taxon>
        <taxon>Protopolystoma</taxon>
    </lineage>
</organism>
<evidence type="ECO:0000313" key="2">
    <source>
        <dbReference type="Proteomes" id="UP000784294"/>
    </source>
</evidence>
<name>A0A3S5A588_9PLAT</name>
<proteinExistence type="predicted"/>
<comment type="caution">
    <text evidence="1">The sequence shown here is derived from an EMBL/GenBank/DDBJ whole genome shotgun (WGS) entry which is preliminary data.</text>
</comment>
<reference evidence="1" key="1">
    <citation type="submission" date="2018-11" db="EMBL/GenBank/DDBJ databases">
        <authorList>
            <consortium name="Pathogen Informatics"/>
        </authorList>
    </citation>
    <scope>NUCLEOTIDE SEQUENCE</scope>
</reference>